<evidence type="ECO:0000313" key="2">
    <source>
        <dbReference type="EMBL" id="KAH0572774.1"/>
    </source>
</evidence>
<dbReference type="AlphaFoldDB" id="V6LF27"/>
<gene>
    <name evidence="1" type="ORF">SS50377_17197</name>
    <name evidence="2" type="ORF">SS50377_24887</name>
</gene>
<dbReference type="VEuPathDB" id="GiardiaDB:SS50377_24887"/>
<dbReference type="EMBL" id="KI546144">
    <property type="protein sequence ID" value="EST43140.1"/>
    <property type="molecule type" value="Genomic_DNA"/>
</dbReference>
<evidence type="ECO:0000313" key="1">
    <source>
        <dbReference type="EMBL" id="EST43140.1"/>
    </source>
</evidence>
<proteinExistence type="predicted"/>
<sequence length="87" mass="10364">MSKKVSKLTFLESSEWSQTFSAITEMIDVSLSENSEITPRSSIFDLHHELEQIRLRITRISQSMKQFRSEYIKIRELQMRQEDQLIV</sequence>
<name>V6LF27_9EUKA</name>
<accession>V6LF27</accession>
<organism evidence="1">
    <name type="scientific">Spironucleus salmonicida</name>
    <dbReference type="NCBI Taxonomy" id="348837"/>
    <lineage>
        <taxon>Eukaryota</taxon>
        <taxon>Metamonada</taxon>
        <taxon>Diplomonadida</taxon>
        <taxon>Hexamitidae</taxon>
        <taxon>Hexamitinae</taxon>
        <taxon>Spironucleus</taxon>
    </lineage>
</organism>
<keyword evidence="3" id="KW-1185">Reference proteome</keyword>
<protein>
    <submittedName>
        <fullName evidence="1">Uncharacterized protein</fullName>
    </submittedName>
</protein>
<dbReference type="Proteomes" id="UP000018208">
    <property type="component" value="Unassembled WGS sequence"/>
</dbReference>
<dbReference type="EMBL" id="AUWU02000005">
    <property type="protein sequence ID" value="KAH0572774.1"/>
    <property type="molecule type" value="Genomic_DNA"/>
</dbReference>
<reference evidence="1 2" key="1">
    <citation type="journal article" date="2014" name="PLoS Genet.">
        <title>The Genome of Spironucleus salmonicida Highlights a Fish Pathogen Adapted to Fluctuating Environments.</title>
        <authorList>
            <person name="Xu F."/>
            <person name="Jerlstrom-Hultqvist J."/>
            <person name="Einarsson E."/>
            <person name="Astvaldsson A."/>
            <person name="Svard S.G."/>
            <person name="Andersson J.O."/>
        </authorList>
    </citation>
    <scope>NUCLEOTIDE SEQUENCE</scope>
    <source>
        <strain evidence="2">ATCC 50377</strain>
    </source>
</reference>
<reference evidence="2" key="2">
    <citation type="submission" date="2020-12" db="EMBL/GenBank/DDBJ databases">
        <title>New Spironucleus salmonicida genome in near-complete chromosomes.</title>
        <authorList>
            <person name="Xu F."/>
            <person name="Kurt Z."/>
            <person name="Jimenez-Gonzalez A."/>
            <person name="Astvaldsson A."/>
            <person name="Andersson J.O."/>
            <person name="Svard S.G."/>
        </authorList>
    </citation>
    <scope>NUCLEOTIDE SEQUENCE</scope>
    <source>
        <strain evidence="2">ATCC 50377</strain>
    </source>
</reference>
<evidence type="ECO:0000313" key="3">
    <source>
        <dbReference type="Proteomes" id="UP000018208"/>
    </source>
</evidence>